<organism evidence="6 7">
    <name type="scientific">Ancylobacter defluvii</name>
    <dbReference type="NCBI Taxonomy" id="1282440"/>
    <lineage>
        <taxon>Bacteria</taxon>
        <taxon>Pseudomonadati</taxon>
        <taxon>Pseudomonadota</taxon>
        <taxon>Alphaproteobacteria</taxon>
        <taxon>Hyphomicrobiales</taxon>
        <taxon>Xanthobacteraceae</taxon>
        <taxon>Ancylobacter</taxon>
    </lineage>
</organism>
<accession>A0A9W6JXU5</accession>
<dbReference type="PANTHER" id="PTHR43537:SF50">
    <property type="entry name" value="TRANSCRIPTIONAL REGULATORY PROTEIN"/>
    <property type="match status" value="1"/>
</dbReference>
<sequence>MIDFPTQAVPAYPATGKRTGSQKPSGTDRMSSPIVRHSLHESLVAPLREMILQGELRPGEKVPEEELCERFGVSRTPIREALKVLAAEGVLQILPHRGAIVARITEEQIEELFPIMASLERLAGLLACQNATDADVARMRALHERMIACYEADDEVEYLRHNRLIHEGFFTIAGNATLSAFYQQILTRIHACRFVVRKSREHWQAAVAEHTQMIEALAARDAPRLAAILETHVTGTTVGIARAFVSRLQTGGEAQAAAAKPRPRGRKPTAALTG</sequence>
<dbReference type="Pfam" id="PF00392">
    <property type="entry name" value="GntR"/>
    <property type="match status" value="1"/>
</dbReference>
<dbReference type="InterPro" id="IPR008920">
    <property type="entry name" value="TF_FadR/GntR_C"/>
</dbReference>
<dbReference type="SMART" id="SM00345">
    <property type="entry name" value="HTH_GNTR"/>
    <property type="match status" value="1"/>
</dbReference>
<dbReference type="AlphaFoldDB" id="A0A9W6JXU5"/>
<feature type="compositionally biased region" description="Polar residues" evidence="4">
    <location>
        <begin position="18"/>
        <end position="30"/>
    </location>
</feature>
<dbReference type="PRINTS" id="PR00035">
    <property type="entry name" value="HTHGNTR"/>
</dbReference>
<dbReference type="Proteomes" id="UP001143330">
    <property type="component" value="Unassembled WGS sequence"/>
</dbReference>
<feature type="region of interest" description="Disordered" evidence="4">
    <location>
        <begin position="254"/>
        <end position="274"/>
    </location>
</feature>
<dbReference type="SMART" id="SM00895">
    <property type="entry name" value="FCD"/>
    <property type="match status" value="1"/>
</dbReference>
<dbReference type="GO" id="GO:0003700">
    <property type="term" value="F:DNA-binding transcription factor activity"/>
    <property type="evidence" value="ECO:0007669"/>
    <property type="project" value="InterPro"/>
</dbReference>
<protein>
    <submittedName>
        <fullName evidence="6">GntR family transcriptional regulator</fullName>
    </submittedName>
</protein>
<dbReference type="GO" id="GO:0003677">
    <property type="term" value="F:DNA binding"/>
    <property type="evidence" value="ECO:0007669"/>
    <property type="project" value="UniProtKB-KW"/>
</dbReference>
<dbReference type="InterPro" id="IPR036390">
    <property type="entry name" value="WH_DNA-bd_sf"/>
</dbReference>
<dbReference type="EMBL" id="BSFM01000017">
    <property type="protein sequence ID" value="GLK85861.1"/>
    <property type="molecule type" value="Genomic_DNA"/>
</dbReference>
<dbReference type="CDD" id="cd07377">
    <property type="entry name" value="WHTH_GntR"/>
    <property type="match status" value="1"/>
</dbReference>
<keyword evidence="7" id="KW-1185">Reference proteome</keyword>
<reference evidence="6" key="1">
    <citation type="journal article" date="2014" name="Int. J. Syst. Evol. Microbiol.">
        <title>Complete genome sequence of Corynebacterium casei LMG S-19264T (=DSM 44701T), isolated from a smear-ripened cheese.</title>
        <authorList>
            <consortium name="US DOE Joint Genome Institute (JGI-PGF)"/>
            <person name="Walter F."/>
            <person name="Albersmeier A."/>
            <person name="Kalinowski J."/>
            <person name="Ruckert C."/>
        </authorList>
    </citation>
    <scope>NUCLEOTIDE SEQUENCE</scope>
    <source>
        <strain evidence="6">VKM B-2789</strain>
    </source>
</reference>
<feature type="region of interest" description="Disordered" evidence="4">
    <location>
        <begin position="1"/>
        <end position="32"/>
    </location>
</feature>
<evidence type="ECO:0000256" key="3">
    <source>
        <dbReference type="ARBA" id="ARBA00023163"/>
    </source>
</evidence>
<evidence type="ECO:0000256" key="2">
    <source>
        <dbReference type="ARBA" id="ARBA00023125"/>
    </source>
</evidence>
<dbReference type="InterPro" id="IPR011711">
    <property type="entry name" value="GntR_C"/>
</dbReference>
<keyword evidence="1" id="KW-0805">Transcription regulation</keyword>
<gene>
    <name evidence="6" type="ORF">GCM10017653_39310</name>
</gene>
<dbReference type="InterPro" id="IPR036388">
    <property type="entry name" value="WH-like_DNA-bd_sf"/>
</dbReference>
<evidence type="ECO:0000313" key="6">
    <source>
        <dbReference type="EMBL" id="GLK85861.1"/>
    </source>
</evidence>
<dbReference type="InterPro" id="IPR000524">
    <property type="entry name" value="Tscrpt_reg_HTH_GntR"/>
</dbReference>
<comment type="caution">
    <text evidence="6">The sequence shown here is derived from an EMBL/GenBank/DDBJ whole genome shotgun (WGS) entry which is preliminary data.</text>
</comment>
<evidence type="ECO:0000256" key="1">
    <source>
        <dbReference type="ARBA" id="ARBA00023015"/>
    </source>
</evidence>
<evidence type="ECO:0000256" key="4">
    <source>
        <dbReference type="SAM" id="MobiDB-lite"/>
    </source>
</evidence>
<dbReference type="PROSITE" id="PS50949">
    <property type="entry name" value="HTH_GNTR"/>
    <property type="match status" value="1"/>
</dbReference>
<name>A0A9W6JXU5_9HYPH</name>
<keyword evidence="3" id="KW-0804">Transcription</keyword>
<dbReference type="PANTHER" id="PTHR43537">
    <property type="entry name" value="TRANSCRIPTIONAL REGULATOR, GNTR FAMILY"/>
    <property type="match status" value="1"/>
</dbReference>
<proteinExistence type="predicted"/>
<dbReference type="Gene3D" id="1.10.10.10">
    <property type="entry name" value="Winged helix-like DNA-binding domain superfamily/Winged helix DNA-binding domain"/>
    <property type="match status" value="1"/>
</dbReference>
<keyword evidence="2" id="KW-0238">DNA-binding</keyword>
<dbReference type="SUPFAM" id="SSF48008">
    <property type="entry name" value="GntR ligand-binding domain-like"/>
    <property type="match status" value="1"/>
</dbReference>
<evidence type="ECO:0000313" key="7">
    <source>
        <dbReference type="Proteomes" id="UP001143330"/>
    </source>
</evidence>
<reference evidence="6" key="2">
    <citation type="submission" date="2023-01" db="EMBL/GenBank/DDBJ databases">
        <authorList>
            <person name="Sun Q."/>
            <person name="Evtushenko L."/>
        </authorList>
    </citation>
    <scope>NUCLEOTIDE SEQUENCE</scope>
    <source>
        <strain evidence="6">VKM B-2789</strain>
    </source>
</reference>
<evidence type="ECO:0000259" key="5">
    <source>
        <dbReference type="PROSITE" id="PS50949"/>
    </source>
</evidence>
<dbReference type="Pfam" id="PF07729">
    <property type="entry name" value="FCD"/>
    <property type="match status" value="1"/>
</dbReference>
<dbReference type="Gene3D" id="1.20.120.530">
    <property type="entry name" value="GntR ligand-binding domain-like"/>
    <property type="match status" value="1"/>
</dbReference>
<feature type="domain" description="HTH gntR-type" evidence="5">
    <location>
        <begin position="37"/>
        <end position="104"/>
    </location>
</feature>
<dbReference type="SUPFAM" id="SSF46785">
    <property type="entry name" value="Winged helix' DNA-binding domain"/>
    <property type="match status" value="1"/>
</dbReference>